<evidence type="ECO:0000313" key="5">
    <source>
        <dbReference type="Proteomes" id="UP000177587"/>
    </source>
</evidence>
<feature type="chain" id="PRO_5009582389" description="Peptidoglycan binding-like domain-containing protein" evidence="2">
    <location>
        <begin position="32"/>
        <end position="1215"/>
    </location>
</feature>
<dbReference type="Proteomes" id="UP000177587">
    <property type="component" value="Unassembled WGS sequence"/>
</dbReference>
<feature type="domain" description="Peptidoglycan binding-like" evidence="3">
    <location>
        <begin position="80"/>
        <end position="140"/>
    </location>
</feature>
<dbReference type="Pfam" id="PF01471">
    <property type="entry name" value="PG_binding_1"/>
    <property type="match status" value="1"/>
</dbReference>
<evidence type="ECO:0000313" key="4">
    <source>
        <dbReference type="EMBL" id="OGZ03398.1"/>
    </source>
</evidence>
<dbReference type="SUPFAM" id="SSF47090">
    <property type="entry name" value="PGBD-like"/>
    <property type="match status" value="1"/>
</dbReference>
<dbReference type="AlphaFoldDB" id="A0A1G2CSH9"/>
<sequence>MGTTKKIISVALSITTAVWLSGAAMVAPVQAATTVELQAQIATLLAQIQQLQAQLGSTTGTSTAVSSYNFTRSLTVGSKGADVKELQKFLNSQGFTVSSSGAGSSGNETENFGPATKAALIKFQAAKSISPAAGYFGPITRSSVASLGGSTTTGTTTGTTTTGTTTTTTTTVVGSGLTVALDSTQPEASLFGESFASKPFTNLVFTASSDGDVTVSSLTVERTGQSSDSVFSGIIALDENGVRIGDSKTFNSVHQAKLTNSFVVKAGTSKKIVLAGDSDSDQNSYEGQRPSLTLVAVDAGSTTVNASLPMAGTVMTVNSTLSIGTATLTRGATDPGSSQTKEVGTKTYVFSSVKVTAGSAEDVLMKSAKFNQSGSASETDLENVKIYIDGTAYDTTFSNDYYTASFGSGITITKGNYKEVVLKGDIIGGSARTVDFDLYRYADIQLIGKTYLYGILPSASEVAASADDGNFHAAQPNFDAFQVTVSAGTLTVSKAASVAAGNIAINLSDQSLGGFEIDVKGEQVSVAQMIFNLYIGSDIAAADPEDITSITLVDASGNVVAGPVDGVGTAENTIGTATFSDTVTFPIGKTIYTLKGKIGTDFTNDMTVSASTTPSGWTTVKGVTTGQTITPTPSSGVTASTMTVKGAGLTVSVSPNPVAQTVVRGITGYTFAKYILDATGSGEDIRVNSMYPTLQVLGTANTADDLTNCQLWDGTTALNSGTNIANPTNNNASGEEITVTFNTGLTITKGTTKTLDWKCDIAANGTGTTYAFGLETTAGRVVSTGLTSGQDVTESLTASNGQTMTMTAAGGLTIALDSSSPALKLVSANTTGNIVSALRLTSTNEDIRVDKLSLQLSGTASNSPQDVVKVTGWISGQSSAAGEAVFVGDYATMTFSNLVIPKNSDVALTLKVDIAAMGSSQPAKPGHIVRIDWDATDKDASANSNSKGVGSSSGTTVYAAGSDSSSSGVIIYKAVPTVSKIALSTGETKLITGSDRTLYKFSVAAPSTGGLGLYKFTFSLATQGGDTAISFQTTTFKVYGYSDSSFSQVAYGTSGLLNSADLSVLDNSTITDGYATGTTEIYFNPTAGSGTTKEAIQVPAGQTRYFALKGDITGVTATTTLSVRLVGDGIHWFDGLNTDESGGNDTFTSDNYSFATSASVVDSTTAASTYTSDDDNFIWSDNATTTSGVATWDWVNGYAITGLPAAGTDAETLTY</sequence>
<feature type="region of interest" description="Disordered" evidence="1">
    <location>
        <begin position="147"/>
        <end position="166"/>
    </location>
</feature>
<dbReference type="InterPro" id="IPR002477">
    <property type="entry name" value="Peptidoglycan-bd-like"/>
</dbReference>
<dbReference type="EMBL" id="MHLG01000023">
    <property type="protein sequence ID" value="OGZ03398.1"/>
    <property type="molecule type" value="Genomic_DNA"/>
</dbReference>
<dbReference type="Gene3D" id="1.10.101.10">
    <property type="entry name" value="PGBD-like superfamily/PGBD"/>
    <property type="match status" value="1"/>
</dbReference>
<proteinExistence type="predicted"/>
<evidence type="ECO:0000256" key="1">
    <source>
        <dbReference type="SAM" id="MobiDB-lite"/>
    </source>
</evidence>
<accession>A0A1G2CSH9</accession>
<evidence type="ECO:0000256" key="2">
    <source>
        <dbReference type="SAM" id="SignalP"/>
    </source>
</evidence>
<gene>
    <name evidence="4" type="ORF">A2604_00500</name>
</gene>
<name>A0A1G2CSH9_9BACT</name>
<dbReference type="STRING" id="1798656.A2604_00500"/>
<protein>
    <recommendedName>
        <fullName evidence="3">Peptidoglycan binding-like domain-containing protein</fullName>
    </recommendedName>
</protein>
<organism evidence="4 5">
    <name type="scientific">Candidatus Liptonbacteria bacterium RIFOXYD1_FULL_36_11</name>
    <dbReference type="NCBI Taxonomy" id="1798656"/>
    <lineage>
        <taxon>Bacteria</taxon>
        <taxon>Candidatus Liptoniibacteriota</taxon>
    </lineage>
</organism>
<feature type="signal peptide" evidence="2">
    <location>
        <begin position="1"/>
        <end position="31"/>
    </location>
</feature>
<evidence type="ECO:0000259" key="3">
    <source>
        <dbReference type="Pfam" id="PF01471"/>
    </source>
</evidence>
<reference evidence="4 5" key="1">
    <citation type="journal article" date="2016" name="Nat. Commun.">
        <title>Thousands of microbial genomes shed light on interconnected biogeochemical processes in an aquifer system.</title>
        <authorList>
            <person name="Anantharaman K."/>
            <person name="Brown C.T."/>
            <person name="Hug L.A."/>
            <person name="Sharon I."/>
            <person name="Castelle C.J."/>
            <person name="Probst A.J."/>
            <person name="Thomas B.C."/>
            <person name="Singh A."/>
            <person name="Wilkins M.J."/>
            <person name="Karaoz U."/>
            <person name="Brodie E.L."/>
            <person name="Williams K.H."/>
            <person name="Hubbard S.S."/>
            <person name="Banfield J.F."/>
        </authorList>
    </citation>
    <scope>NUCLEOTIDE SEQUENCE [LARGE SCALE GENOMIC DNA]</scope>
</reference>
<dbReference type="InterPro" id="IPR036365">
    <property type="entry name" value="PGBD-like_sf"/>
</dbReference>
<dbReference type="InterPro" id="IPR036366">
    <property type="entry name" value="PGBDSf"/>
</dbReference>
<comment type="caution">
    <text evidence="4">The sequence shown here is derived from an EMBL/GenBank/DDBJ whole genome shotgun (WGS) entry which is preliminary data.</text>
</comment>
<keyword evidence="2" id="KW-0732">Signal</keyword>